<sequence>MRRNKDKDKDKDKGQRRKDRQLEYEYRPIPKYFVPLIKRKTVFGTILTTLPTTHGKRLTTALTPKKTHHQSSGPSVRRLTGDPIEGNRAITFGAEALMAESDTREGPADCGVDGLHMAVPTDERK</sequence>
<feature type="region of interest" description="Disordered" evidence="1">
    <location>
        <begin position="62"/>
        <end position="85"/>
    </location>
</feature>
<feature type="compositionally biased region" description="Basic and acidic residues" evidence="1">
    <location>
        <begin position="1"/>
        <end position="13"/>
    </location>
</feature>
<dbReference type="EMBL" id="OIVN01000247">
    <property type="protein sequence ID" value="SPC77028.1"/>
    <property type="molecule type" value="Genomic_DNA"/>
</dbReference>
<reference evidence="2" key="1">
    <citation type="submission" date="2018-02" db="EMBL/GenBank/DDBJ databases">
        <authorList>
            <person name="Cohen D.B."/>
            <person name="Kent A.D."/>
        </authorList>
    </citation>
    <scope>NUCLEOTIDE SEQUENCE</scope>
</reference>
<proteinExistence type="predicted"/>
<dbReference type="AlphaFoldDB" id="A0A2N9EQD1"/>
<feature type="region of interest" description="Disordered" evidence="1">
    <location>
        <begin position="1"/>
        <end position="23"/>
    </location>
</feature>
<evidence type="ECO:0000313" key="2">
    <source>
        <dbReference type="EMBL" id="SPC77028.1"/>
    </source>
</evidence>
<name>A0A2N9EQD1_FAGSY</name>
<evidence type="ECO:0000256" key="1">
    <source>
        <dbReference type="SAM" id="MobiDB-lite"/>
    </source>
</evidence>
<accession>A0A2N9EQD1</accession>
<protein>
    <submittedName>
        <fullName evidence="2">Uncharacterized protein</fullName>
    </submittedName>
</protein>
<organism evidence="2">
    <name type="scientific">Fagus sylvatica</name>
    <name type="common">Beechnut</name>
    <dbReference type="NCBI Taxonomy" id="28930"/>
    <lineage>
        <taxon>Eukaryota</taxon>
        <taxon>Viridiplantae</taxon>
        <taxon>Streptophyta</taxon>
        <taxon>Embryophyta</taxon>
        <taxon>Tracheophyta</taxon>
        <taxon>Spermatophyta</taxon>
        <taxon>Magnoliopsida</taxon>
        <taxon>eudicotyledons</taxon>
        <taxon>Gunneridae</taxon>
        <taxon>Pentapetalae</taxon>
        <taxon>rosids</taxon>
        <taxon>fabids</taxon>
        <taxon>Fagales</taxon>
        <taxon>Fagaceae</taxon>
        <taxon>Fagus</taxon>
    </lineage>
</organism>
<gene>
    <name evidence="2" type="ORF">FSB_LOCUS4910</name>
</gene>